<proteinExistence type="inferred from homology"/>
<dbReference type="Proteomes" id="UP001279734">
    <property type="component" value="Unassembled WGS sequence"/>
</dbReference>
<name>A0AAD3S6J4_NEPGR</name>
<evidence type="ECO:0000256" key="1">
    <source>
        <dbReference type="ARBA" id="ARBA00004141"/>
    </source>
</evidence>
<comment type="subcellular location">
    <subcellularLocation>
        <location evidence="1">Membrane</location>
        <topology evidence="1">Multi-pass membrane protein</topology>
    </subcellularLocation>
</comment>
<keyword evidence="6" id="KW-0443">Lipid metabolism</keyword>
<evidence type="ECO:0000259" key="11">
    <source>
        <dbReference type="Pfam" id="PF13813"/>
    </source>
</evidence>
<feature type="transmembrane region" description="Helical" evidence="10">
    <location>
        <begin position="12"/>
        <end position="29"/>
    </location>
</feature>
<dbReference type="InterPro" id="IPR044851">
    <property type="entry name" value="Wax_synthase"/>
</dbReference>
<dbReference type="InterPro" id="IPR032805">
    <property type="entry name" value="Wax_synthase_dom"/>
</dbReference>
<feature type="domain" description="Wax synthase" evidence="11">
    <location>
        <begin position="205"/>
        <end position="291"/>
    </location>
</feature>
<keyword evidence="8" id="KW-0012">Acyltransferase</keyword>
<dbReference type="GO" id="GO:0008374">
    <property type="term" value="F:O-acyltransferase activity"/>
    <property type="evidence" value="ECO:0007669"/>
    <property type="project" value="InterPro"/>
</dbReference>
<protein>
    <recommendedName>
        <fullName evidence="11">Wax synthase domain-containing protein</fullName>
    </recommendedName>
</protein>
<dbReference type="InterPro" id="IPR017088">
    <property type="entry name" value="Wax_synthase_Magnoliopsida"/>
</dbReference>
<dbReference type="GO" id="GO:0016020">
    <property type="term" value="C:membrane"/>
    <property type="evidence" value="ECO:0007669"/>
    <property type="project" value="UniProtKB-SubCell"/>
</dbReference>
<evidence type="ECO:0000313" key="12">
    <source>
        <dbReference type="EMBL" id="GMH05255.1"/>
    </source>
</evidence>
<dbReference type="Pfam" id="PF13813">
    <property type="entry name" value="MBOAT_2"/>
    <property type="match status" value="1"/>
</dbReference>
<keyword evidence="7 10" id="KW-0472">Membrane</keyword>
<keyword evidence="5 10" id="KW-1133">Transmembrane helix</keyword>
<keyword evidence="13" id="KW-1185">Reference proteome</keyword>
<feature type="region of interest" description="Disordered" evidence="9">
    <location>
        <begin position="113"/>
        <end position="132"/>
    </location>
</feature>
<reference evidence="12" key="1">
    <citation type="submission" date="2023-05" db="EMBL/GenBank/DDBJ databases">
        <title>Nepenthes gracilis genome sequencing.</title>
        <authorList>
            <person name="Fukushima K."/>
        </authorList>
    </citation>
    <scope>NUCLEOTIDE SEQUENCE</scope>
    <source>
        <strain evidence="12">SING2019-196</strain>
    </source>
</reference>
<organism evidence="12 13">
    <name type="scientific">Nepenthes gracilis</name>
    <name type="common">Slender pitcher plant</name>
    <dbReference type="NCBI Taxonomy" id="150966"/>
    <lineage>
        <taxon>Eukaryota</taxon>
        <taxon>Viridiplantae</taxon>
        <taxon>Streptophyta</taxon>
        <taxon>Embryophyta</taxon>
        <taxon>Tracheophyta</taxon>
        <taxon>Spermatophyta</taxon>
        <taxon>Magnoliopsida</taxon>
        <taxon>eudicotyledons</taxon>
        <taxon>Gunneridae</taxon>
        <taxon>Pentapetalae</taxon>
        <taxon>Caryophyllales</taxon>
        <taxon>Nepenthaceae</taxon>
        <taxon>Nepenthes</taxon>
    </lineage>
</organism>
<feature type="transmembrane region" description="Helical" evidence="10">
    <location>
        <begin position="241"/>
        <end position="266"/>
    </location>
</feature>
<dbReference type="PANTHER" id="PTHR31595">
    <property type="entry name" value="LONG-CHAIN-ALCOHOL O-FATTY-ACYLTRANSFERASE 3-RELATED"/>
    <property type="match status" value="1"/>
</dbReference>
<keyword evidence="4 10" id="KW-0812">Transmembrane</keyword>
<feature type="transmembrane region" description="Helical" evidence="10">
    <location>
        <begin position="41"/>
        <end position="61"/>
    </location>
</feature>
<evidence type="ECO:0000256" key="8">
    <source>
        <dbReference type="ARBA" id="ARBA00023315"/>
    </source>
</evidence>
<gene>
    <name evidence="12" type="ORF">Nepgr_007095</name>
</gene>
<evidence type="ECO:0000256" key="5">
    <source>
        <dbReference type="ARBA" id="ARBA00022989"/>
    </source>
</evidence>
<dbReference type="GO" id="GO:0006629">
    <property type="term" value="P:lipid metabolic process"/>
    <property type="evidence" value="ECO:0007669"/>
    <property type="project" value="UniProtKB-KW"/>
</dbReference>
<feature type="transmembrane region" description="Helical" evidence="10">
    <location>
        <begin position="286"/>
        <end position="304"/>
    </location>
</feature>
<comment type="caution">
    <text evidence="12">The sequence shown here is derived from an EMBL/GenBank/DDBJ whole genome shotgun (WGS) entry which is preliminary data.</text>
</comment>
<feature type="transmembrane region" description="Helical" evidence="10">
    <location>
        <begin position="316"/>
        <end position="335"/>
    </location>
</feature>
<feature type="transmembrane region" description="Helical" evidence="10">
    <location>
        <begin position="174"/>
        <end position="200"/>
    </location>
</feature>
<keyword evidence="3" id="KW-0808">Transferase</keyword>
<evidence type="ECO:0000256" key="10">
    <source>
        <dbReference type="SAM" id="Phobius"/>
    </source>
</evidence>
<dbReference type="PANTHER" id="PTHR31595:SF77">
    <property type="entry name" value="ACYL-COA--STEROL O-ACYLTRANSFERASE 1-LIKE"/>
    <property type="match status" value="1"/>
</dbReference>
<evidence type="ECO:0000256" key="9">
    <source>
        <dbReference type="SAM" id="MobiDB-lite"/>
    </source>
</evidence>
<sequence length="370" mass="42115">MELAEDEMKNFVKVWAIVVVSLCYCYFLGKITQKGLSRLLAILPIVVLFLILPLNLTSIHLTGVTSFFVSCLANLKLLLFAFGRGPLCSDPSMSLRLFMAVACLPIKIQQIPPESSSQKKQNPSRKTRDYGYPYPQMSKRSKKQPLNYIIKATLLVLMLRIYDYCDHLPTTVIWLIFCFHIYLVLEIVLAAVATAAKVFFGLELEPQFDEPFLATSLQDFWGRRWNLMVTSILRTTVYEPVLYYSSCIVGRAAAPLPAVFTTFVVSAVMHELVFYHLGRVRPTLEVTWFFLLHGFCLCVEITMKQAFPGNWRLHRAVSRPLTIAFVMATVFWLFLPPLLRCRANERGIEDYAVVGAFVRNLSRSLTAKGT</sequence>
<evidence type="ECO:0000256" key="7">
    <source>
        <dbReference type="ARBA" id="ARBA00023136"/>
    </source>
</evidence>
<accession>A0AAD3S6J4</accession>
<feature type="transmembrane region" description="Helical" evidence="10">
    <location>
        <begin position="145"/>
        <end position="162"/>
    </location>
</feature>
<feature type="transmembrane region" description="Helical" evidence="10">
    <location>
        <begin position="67"/>
        <end position="87"/>
    </location>
</feature>
<evidence type="ECO:0000256" key="3">
    <source>
        <dbReference type="ARBA" id="ARBA00022679"/>
    </source>
</evidence>
<comment type="similarity">
    <text evidence="2">Belongs to the wax synthase family.</text>
</comment>
<evidence type="ECO:0000256" key="6">
    <source>
        <dbReference type="ARBA" id="ARBA00023098"/>
    </source>
</evidence>
<evidence type="ECO:0000256" key="2">
    <source>
        <dbReference type="ARBA" id="ARBA00007282"/>
    </source>
</evidence>
<evidence type="ECO:0000256" key="4">
    <source>
        <dbReference type="ARBA" id="ARBA00022692"/>
    </source>
</evidence>
<dbReference type="AlphaFoldDB" id="A0AAD3S6J4"/>
<evidence type="ECO:0000313" key="13">
    <source>
        <dbReference type="Proteomes" id="UP001279734"/>
    </source>
</evidence>
<dbReference type="PIRSF" id="PIRSF037006">
    <property type="entry name" value="Wax_synthase"/>
    <property type="match status" value="1"/>
</dbReference>
<dbReference type="EMBL" id="BSYO01000005">
    <property type="protein sequence ID" value="GMH05255.1"/>
    <property type="molecule type" value="Genomic_DNA"/>
</dbReference>